<sequence>MKSFTKRRVVKSYDVEVATPRMVERPEGLQLWESCLTVLSIGEEDKSATNLEHPGLIDIAVEAEAQEKAALILAEAQEKAALILAEAELSAQEMFAQTQTDLVRLRQEVTEAARGEGLQAGQAEGYQVGKQDGETEGKRLLQEANRLFELAQRAMQEEYAKVDEDLLQLSLKIAERIVRSCLAVEPQRLMEIIQALALLPQERLGWRLHVSSEDARWLEGNLPPCPYVIDDSLSPGDCFLECQEGVFDARLEAQLNKLEHTLREELEHGGLESINSDGGTD</sequence>
<keyword evidence="5" id="KW-0653">Protein transport</keyword>
<dbReference type="OrthoDB" id="9786341at2"/>
<protein>
    <submittedName>
        <fullName evidence="8">Flagellar assembly FliH family protein</fullName>
    </submittedName>
</protein>
<evidence type="ECO:0000256" key="2">
    <source>
        <dbReference type="ARBA" id="ARBA00006602"/>
    </source>
</evidence>
<dbReference type="GO" id="GO:0044781">
    <property type="term" value="P:bacterial-type flagellum organization"/>
    <property type="evidence" value="ECO:0007669"/>
    <property type="project" value="UniProtKB-KW"/>
</dbReference>
<comment type="function">
    <text evidence="1">Needed for flagellar regrowth and assembly.</text>
</comment>
<dbReference type="Proteomes" id="UP000238916">
    <property type="component" value="Unassembled WGS sequence"/>
</dbReference>
<keyword evidence="6" id="KW-1006">Bacterial flagellum protein export</keyword>
<gene>
    <name evidence="8" type="ORF">SBF1_3600007</name>
</gene>
<evidence type="ECO:0000256" key="4">
    <source>
        <dbReference type="ARBA" id="ARBA00022795"/>
    </source>
</evidence>
<dbReference type="GO" id="GO:0015031">
    <property type="term" value="P:protein transport"/>
    <property type="evidence" value="ECO:0007669"/>
    <property type="project" value="UniProtKB-KW"/>
</dbReference>
<dbReference type="EMBL" id="OMOF01000291">
    <property type="protein sequence ID" value="SPF46427.1"/>
    <property type="molecule type" value="Genomic_DNA"/>
</dbReference>
<dbReference type="GO" id="GO:0005829">
    <property type="term" value="C:cytosol"/>
    <property type="evidence" value="ECO:0007669"/>
    <property type="project" value="TreeGrafter"/>
</dbReference>
<evidence type="ECO:0000256" key="3">
    <source>
        <dbReference type="ARBA" id="ARBA00022448"/>
    </source>
</evidence>
<feature type="domain" description="Flagellar assembly protein FliH/Type III secretion system HrpE" evidence="7">
    <location>
        <begin position="141"/>
        <end position="258"/>
    </location>
</feature>
<proteinExistence type="inferred from homology"/>
<dbReference type="Pfam" id="PF02108">
    <property type="entry name" value="FliH"/>
    <property type="match status" value="1"/>
</dbReference>
<dbReference type="PANTHER" id="PTHR34982">
    <property type="entry name" value="YOP PROTEINS TRANSLOCATION PROTEIN L"/>
    <property type="match status" value="1"/>
</dbReference>
<dbReference type="AlphaFoldDB" id="A0A2U3L3H1"/>
<keyword evidence="3" id="KW-0813">Transport</keyword>
<evidence type="ECO:0000313" key="9">
    <source>
        <dbReference type="Proteomes" id="UP000238916"/>
    </source>
</evidence>
<dbReference type="PANTHER" id="PTHR34982:SF1">
    <property type="entry name" value="FLAGELLAR ASSEMBLY PROTEIN FLIH"/>
    <property type="match status" value="1"/>
</dbReference>
<evidence type="ECO:0000313" key="8">
    <source>
        <dbReference type="EMBL" id="SPF46427.1"/>
    </source>
</evidence>
<evidence type="ECO:0000256" key="1">
    <source>
        <dbReference type="ARBA" id="ARBA00003041"/>
    </source>
</evidence>
<accession>A0A2U3L3H1</accession>
<name>A0A2U3L3H1_9FIRM</name>
<keyword evidence="4" id="KW-1005">Bacterial flagellum biogenesis</keyword>
<dbReference type="InterPro" id="IPR018035">
    <property type="entry name" value="Flagellar_FliH/T3SS_HrpE"/>
</dbReference>
<dbReference type="InterPro" id="IPR051472">
    <property type="entry name" value="T3SS_Stator/FliH"/>
</dbReference>
<comment type="similarity">
    <text evidence="2">Belongs to the FliH family.</text>
</comment>
<evidence type="ECO:0000256" key="6">
    <source>
        <dbReference type="ARBA" id="ARBA00023225"/>
    </source>
</evidence>
<evidence type="ECO:0000256" key="5">
    <source>
        <dbReference type="ARBA" id="ARBA00022927"/>
    </source>
</evidence>
<reference evidence="9" key="1">
    <citation type="submission" date="2018-02" db="EMBL/GenBank/DDBJ databases">
        <authorList>
            <person name="Hausmann B."/>
        </authorList>
    </citation>
    <scope>NUCLEOTIDE SEQUENCE [LARGE SCALE GENOMIC DNA]</scope>
    <source>
        <strain evidence="9">Peat soil MAG SbF1</strain>
    </source>
</reference>
<keyword evidence="8" id="KW-0966">Cell projection</keyword>
<keyword evidence="8" id="KW-0282">Flagellum</keyword>
<evidence type="ECO:0000259" key="7">
    <source>
        <dbReference type="Pfam" id="PF02108"/>
    </source>
</evidence>
<keyword evidence="8" id="KW-0969">Cilium</keyword>
<organism evidence="8 9">
    <name type="scientific">Candidatus Desulfosporosinus infrequens</name>
    <dbReference type="NCBI Taxonomy" id="2043169"/>
    <lineage>
        <taxon>Bacteria</taxon>
        <taxon>Bacillati</taxon>
        <taxon>Bacillota</taxon>
        <taxon>Clostridia</taxon>
        <taxon>Eubacteriales</taxon>
        <taxon>Desulfitobacteriaceae</taxon>
        <taxon>Desulfosporosinus</taxon>
    </lineage>
</organism>